<dbReference type="AlphaFoldDB" id="A0A1H6Y665"/>
<evidence type="ECO:0000256" key="4">
    <source>
        <dbReference type="ARBA" id="ARBA00022490"/>
    </source>
</evidence>
<keyword evidence="12" id="KW-1185">Reference proteome</keyword>
<dbReference type="PANTHER" id="PTHR33540">
    <property type="entry name" value="TRNA THREONYLCARBAMOYLADENOSINE BIOSYNTHESIS PROTEIN TSAE"/>
    <property type="match status" value="1"/>
</dbReference>
<sequence>METWQCKQLDEISKSAELILDLCRDFDVWVFRGEMGAGKTTLIKAICSLLEVEDPVSSPTFALVNEYQTKNAKIIYHFDFYRIEDPVEALDIGVEEYFYSGNYCFVEWAEKIPSFLPDSFAVIEIQKGKGETRHLAVKFIHQ</sequence>
<keyword evidence="4" id="KW-0963">Cytoplasm</keyword>
<evidence type="ECO:0000256" key="9">
    <source>
        <dbReference type="ARBA" id="ARBA00022842"/>
    </source>
</evidence>
<dbReference type="InterPro" id="IPR027417">
    <property type="entry name" value="P-loop_NTPase"/>
</dbReference>
<comment type="subcellular location">
    <subcellularLocation>
        <location evidence="1">Cytoplasm</location>
    </subcellularLocation>
</comment>
<protein>
    <recommendedName>
        <fullName evidence="3">tRNA threonylcarbamoyladenosine biosynthesis protein TsaE</fullName>
    </recommendedName>
    <alternativeName>
        <fullName evidence="10">t(6)A37 threonylcarbamoyladenosine biosynthesis protein TsaE</fullName>
    </alternativeName>
</protein>
<evidence type="ECO:0000256" key="7">
    <source>
        <dbReference type="ARBA" id="ARBA00022741"/>
    </source>
</evidence>
<keyword evidence="5" id="KW-0819">tRNA processing</keyword>
<keyword evidence="7" id="KW-0547">Nucleotide-binding</keyword>
<dbReference type="SUPFAM" id="SSF52540">
    <property type="entry name" value="P-loop containing nucleoside triphosphate hydrolases"/>
    <property type="match status" value="1"/>
</dbReference>
<keyword evidence="9" id="KW-0460">Magnesium</keyword>
<evidence type="ECO:0000256" key="1">
    <source>
        <dbReference type="ARBA" id="ARBA00004496"/>
    </source>
</evidence>
<accession>A0A1H6Y665</accession>
<reference evidence="12" key="1">
    <citation type="submission" date="2016-10" db="EMBL/GenBank/DDBJ databases">
        <authorList>
            <person name="Varghese N."/>
            <person name="Submissions S."/>
        </authorList>
    </citation>
    <scope>NUCLEOTIDE SEQUENCE [LARGE SCALE GENOMIC DNA]</scope>
    <source>
        <strain evidence="12">IBRC-M 10761</strain>
    </source>
</reference>
<dbReference type="InterPro" id="IPR003442">
    <property type="entry name" value="T6A_TsaE"/>
</dbReference>
<comment type="similarity">
    <text evidence="2">Belongs to the TsaE family.</text>
</comment>
<dbReference type="EMBL" id="FNZH01000003">
    <property type="protein sequence ID" value="SEJ36778.1"/>
    <property type="molecule type" value="Genomic_DNA"/>
</dbReference>
<dbReference type="Proteomes" id="UP000199403">
    <property type="component" value="Unassembled WGS sequence"/>
</dbReference>
<evidence type="ECO:0000313" key="11">
    <source>
        <dbReference type="EMBL" id="SEJ36778.1"/>
    </source>
</evidence>
<evidence type="ECO:0000313" key="12">
    <source>
        <dbReference type="Proteomes" id="UP000199403"/>
    </source>
</evidence>
<dbReference type="OrthoDB" id="9815896at2"/>
<name>A0A1H6Y665_9BACT</name>
<dbReference type="Gene3D" id="3.40.50.300">
    <property type="entry name" value="P-loop containing nucleotide triphosphate hydrolases"/>
    <property type="match status" value="1"/>
</dbReference>
<evidence type="ECO:0000256" key="5">
    <source>
        <dbReference type="ARBA" id="ARBA00022694"/>
    </source>
</evidence>
<dbReference type="GO" id="GO:0005524">
    <property type="term" value="F:ATP binding"/>
    <property type="evidence" value="ECO:0007669"/>
    <property type="project" value="UniProtKB-KW"/>
</dbReference>
<keyword evidence="8" id="KW-0067">ATP-binding</keyword>
<evidence type="ECO:0000256" key="2">
    <source>
        <dbReference type="ARBA" id="ARBA00007599"/>
    </source>
</evidence>
<evidence type="ECO:0000256" key="8">
    <source>
        <dbReference type="ARBA" id="ARBA00022840"/>
    </source>
</evidence>
<proteinExistence type="inferred from homology"/>
<gene>
    <name evidence="11" type="ORF">SAMN05192553_103502</name>
</gene>
<dbReference type="NCBIfam" id="TIGR00150">
    <property type="entry name" value="T6A_YjeE"/>
    <property type="match status" value="1"/>
</dbReference>
<dbReference type="GO" id="GO:0002949">
    <property type="term" value="P:tRNA threonylcarbamoyladenosine modification"/>
    <property type="evidence" value="ECO:0007669"/>
    <property type="project" value="InterPro"/>
</dbReference>
<dbReference type="GO" id="GO:0046872">
    <property type="term" value="F:metal ion binding"/>
    <property type="evidence" value="ECO:0007669"/>
    <property type="project" value="UniProtKB-KW"/>
</dbReference>
<evidence type="ECO:0000256" key="6">
    <source>
        <dbReference type="ARBA" id="ARBA00022723"/>
    </source>
</evidence>
<dbReference type="PANTHER" id="PTHR33540:SF2">
    <property type="entry name" value="TRNA THREONYLCARBAMOYLADENOSINE BIOSYNTHESIS PROTEIN TSAE"/>
    <property type="match status" value="1"/>
</dbReference>
<dbReference type="Pfam" id="PF02367">
    <property type="entry name" value="TsaE"/>
    <property type="match status" value="1"/>
</dbReference>
<dbReference type="STRING" id="1416801.SAMN05192553_103502"/>
<dbReference type="GO" id="GO:0005737">
    <property type="term" value="C:cytoplasm"/>
    <property type="evidence" value="ECO:0007669"/>
    <property type="project" value="UniProtKB-SubCell"/>
</dbReference>
<evidence type="ECO:0000256" key="10">
    <source>
        <dbReference type="ARBA" id="ARBA00032441"/>
    </source>
</evidence>
<evidence type="ECO:0000256" key="3">
    <source>
        <dbReference type="ARBA" id="ARBA00019010"/>
    </source>
</evidence>
<organism evidence="11 12">
    <name type="scientific">Cyclobacterium xiamenense</name>
    <dbReference type="NCBI Taxonomy" id="1297121"/>
    <lineage>
        <taxon>Bacteria</taxon>
        <taxon>Pseudomonadati</taxon>
        <taxon>Bacteroidota</taxon>
        <taxon>Cytophagia</taxon>
        <taxon>Cytophagales</taxon>
        <taxon>Cyclobacteriaceae</taxon>
        <taxon>Cyclobacterium</taxon>
    </lineage>
</organism>
<keyword evidence="6" id="KW-0479">Metal-binding</keyword>